<dbReference type="Proteomes" id="UP000026915">
    <property type="component" value="Chromosome 3"/>
</dbReference>
<dbReference type="eggNOG" id="KOG0017">
    <property type="taxonomic scope" value="Eukaryota"/>
</dbReference>
<accession>A0A061G3D6</accession>
<protein>
    <recommendedName>
        <fullName evidence="3">Reverse transcriptase Ty1/copia-type domain-containing protein</fullName>
    </recommendedName>
</protein>
<proteinExistence type="predicted"/>
<name>A0A061G3D6_THECC</name>
<keyword evidence="2" id="KW-1185">Reference proteome</keyword>
<dbReference type="EMBL" id="CM001881">
    <property type="protein sequence ID" value="EOY21544.1"/>
    <property type="molecule type" value="Genomic_DNA"/>
</dbReference>
<sequence length="317" mass="36474">MGPWRVMFQSLPTFVNAVGACVIVAEAARVVSPRIRAKVLHSRIKTRSVVNVRQRKVENRCKSLARFRLTYRVMNDYRDFAVVVTGSKGVPGRDTFEATNILLKISKLGDGMLIDLCVHSMLFRWATPSVDAHGVNDGTNSHAIKTIVVEESIHVLFDDSNPFLKKENYDDDVGIFQEQVEKLDLNIKRSKVTEEAPQKKQQIKQIIEESEPSYPMVRKEVDERKIISDPNQGVRTRAKVENDYEYFAFISQIEPKNIDEAVDDDYWILAMQEELNQHERCQVWELVLRPSNHPIVGTKWVFRNKMDENGAITRKKS</sequence>
<dbReference type="Gramene" id="EOY21544">
    <property type="protein sequence ID" value="EOY21544"/>
    <property type="gene ID" value="TCM_013306"/>
</dbReference>
<gene>
    <name evidence="1" type="ORF">TCM_013306</name>
</gene>
<organism evidence="1 2">
    <name type="scientific">Theobroma cacao</name>
    <name type="common">Cacao</name>
    <name type="synonym">Cocoa</name>
    <dbReference type="NCBI Taxonomy" id="3641"/>
    <lineage>
        <taxon>Eukaryota</taxon>
        <taxon>Viridiplantae</taxon>
        <taxon>Streptophyta</taxon>
        <taxon>Embryophyta</taxon>
        <taxon>Tracheophyta</taxon>
        <taxon>Spermatophyta</taxon>
        <taxon>Magnoliopsida</taxon>
        <taxon>eudicotyledons</taxon>
        <taxon>Gunneridae</taxon>
        <taxon>Pentapetalae</taxon>
        <taxon>rosids</taxon>
        <taxon>malvids</taxon>
        <taxon>Malvales</taxon>
        <taxon>Malvaceae</taxon>
        <taxon>Byttnerioideae</taxon>
        <taxon>Theobroma</taxon>
    </lineage>
</organism>
<dbReference type="HOGENOM" id="CLU_878275_0_0_1"/>
<evidence type="ECO:0000313" key="1">
    <source>
        <dbReference type="EMBL" id="EOY21544.1"/>
    </source>
</evidence>
<dbReference type="AlphaFoldDB" id="A0A061G3D6"/>
<reference evidence="1 2" key="1">
    <citation type="journal article" date="2013" name="Genome Biol.">
        <title>The genome sequence of the most widely cultivated cacao type and its use to identify candidate genes regulating pod color.</title>
        <authorList>
            <person name="Motamayor J.C."/>
            <person name="Mockaitis K."/>
            <person name="Schmutz J."/>
            <person name="Haiminen N."/>
            <person name="Iii D.L."/>
            <person name="Cornejo O."/>
            <person name="Findley S.D."/>
            <person name="Zheng P."/>
            <person name="Utro F."/>
            <person name="Royaert S."/>
            <person name="Saski C."/>
            <person name="Jenkins J."/>
            <person name="Podicheti R."/>
            <person name="Zhao M."/>
            <person name="Scheffler B.E."/>
            <person name="Stack J.C."/>
            <person name="Feltus F.A."/>
            <person name="Mustiga G.M."/>
            <person name="Amores F."/>
            <person name="Phillips W."/>
            <person name="Marelli J.P."/>
            <person name="May G.D."/>
            <person name="Shapiro H."/>
            <person name="Ma J."/>
            <person name="Bustamante C.D."/>
            <person name="Schnell R.J."/>
            <person name="Main D."/>
            <person name="Gilbert D."/>
            <person name="Parida L."/>
            <person name="Kuhn D.N."/>
        </authorList>
    </citation>
    <scope>NUCLEOTIDE SEQUENCE [LARGE SCALE GENOMIC DNA]</scope>
    <source>
        <strain evidence="2">cv. Matina 1-6</strain>
    </source>
</reference>
<dbReference type="InParanoid" id="A0A061G3D6"/>
<evidence type="ECO:0000313" key="2">
    <source>
        <dbReference type="Proteomes" id="UP000026915"/>
    </source>
</evidence>
<dbReference type="PROSITE" id="PS51257">
    <property type="entry name" value="PROKAR_LIPOPROTEIN"/>
    <property type="match status" value="1"/>
</dbReference>
<evidence type="ECO:0008006" key="3">
    <source>
        <dbReference type="Google" id="ProtNLM"/>
    </source>
</evidence>